<feature type="region of interest" description="Disordered" evidence="1">
    <location>
        <begin position="69"/>
        <end position="161"/>
    </location>
</feature>
<feature type="compositionally biased region" description="Basic and acidic residues" evidence="1">
    <location>
        <begin position="97"/>
        <end position="107"/>
    </location>
</feature>
<gene>
    <name evidence="3" type="ORF">ILUMI_13172</name>
</gene>
<evidence type="ECO:0000313" key="3">
    <source>
        <dbReference type="EMBL" id="KAF2892996.1"/>
    </source>
</evidence>
<reference evidence="3" key="1">
    <citation type="submission" date="2019-08" db="EMBL/GenBank/DDBJ databases">
        <title>The genome of the North American firefly Photinus pyralis.</title>
        <authorList>
            <consortium name="Photinus pyralis genome working group"/>
            <person name="Fallon T.R."/>
            <person name="Sander Lower S.E."/>
            <person name="Weng J.-K."/>
        </authorList>
    </citation>
    <scope>NUCLEOTIDE SEQUENCE</scope>
    <source>
        <strain evidence="3">TRF0915ILg1</strain>
        <tissue evidence="3">Whole body</tissue>
    </source>
</reference>
<keyword evidence="2" id="KW-0812">Transmembrane</keyword>
<sequence length="173" mass="19738">MINITEVLDSRADNTRMVSQADFDDLKLIFYVVCVVFAGSILILIGCVIGLFTWIHKISLSLKKEQENTSVTFKPRPIGKTLSPNEELSKRYTMSGEHNDSFKRSPTLDRNPLSKPTSLRRFDPPVPKPINKNQNLNSPPGLKKQSQKRERQASASLEGMHFAEDRLRNDLYY</sequence>
<accession>A0A8K0GBN6</accession>
<keyword evidence="2" id="KW-1133">Transmembrane helix</keyword>
<organism evidence="3 4">
    <name type="scientific">Ignelater luminosus</name>
    <name type="common">Cucubano</name>
    <name type="synonym">Pyrophorus luminosus</name>
    <dbReference type="NCBI Taxonomy" id="2038154"/>
    <lineage>
        <taxon>Eukaryota</taxon>
        <taxon>Metazoa</taxon>
        <taxon>Ecdysozoa</taxon>
        <taxon>Arthropoda</taxon>
        <taxon>Hexapoda</taxon>
        <taxon>Insecta</taxon>
        <taxon>Pterygota</taxon>
        <taxon>Neoptera</taxon>
        <taxon>Endopterygota</taxon>
        <taxon>Coleoptera</taxon>
        <taxon>Polyphaga</taxon>
        <taxon>Elateriformia</taxon>
        <taxon>Elateroidea</taxon>
        <taxon>Elateridae</taxon>
        <taxon>Agrypninae</taxon>
        <taxon>Pyrophorini</taxon>
        <taxon>Ignelater</taxon>
    </lineage>
</organism>
<dbReference type="EMBL" id="VTPC01008294">
    <property type="protein sequence ID" value="KAF2892996.1"/>
    <property type="molecule type" value="Genomic_DNA"/>
</dbReference>
<evidence type="ECO:0000313" key="4">
    <source>
        <dbReference type="Proteomes" id="UP000801492"/>
    </source>
</evidence>
<evidence type="ECO:0000256" key="1">
    <source>
        <dbReference type="SAM" id="MobiDB-lite"/>
    </source>
</evidence>
<feature type="transmembrane region" description="Helical" evidence="2">
    <location>
        <begin position="28"/>
        <end position="55"/>
    </location>
</feature>
<evidence type="ECO:0000256" key="2">
    <source>
        <dbReference type="SAM" id="Phobius"/>
    </source>
</evidence>
<comment type="caution">
    <text evidence="3">The sequence shown here is derived from an EMBL/GenBank/DDBJ whole genome shotgun (WGS) entry which is preliminary data.</text>
</comment>
<name>A0A8K0GBN6_IGNLU</name>
<dbReference type="Proteomes" id="UP000801492">
    <property type="component" value="Unassembled WGS sequence"/>
</dbReference>
<dbReference type="AlphaFoldDB" id="A0A8K0GBN6"/>
<proteinExistence type="predicted"/>
<keyword evidence="4" id="KW-1185">Reference proteome</keyword>
<keyword evidence="2" id="KW-0472">Membrane</keyword>
<protein>
    <submittedName>
        <fullName evidence="3">Uncharacterized protein</fullName>
    </submittedName>
</protein>